<organism evidence="1 2">
    <name type="scientific">Gigaspora margarita</name>
    <dbReference type="NCBI Taxonomy" id="4874"/>
    <lineage>
        <taxon>Eukaryota</taxon>
        <taxon>Fungi</taxon>
        <taxon>Fungi incertae sedis</taxon>
        <taxon>Mucoromycota</taxon>
        <taxon>Glomeromycotina</taxon>
        <taxon>Glomeromycetes</taxon>
        <taxon>Diversisporales</taxon>
        <taxon>Gigasporaceae</taxon>
        <taxon>Gigaspora</taxon>
    </lineage>
</organism>
<protein>
    <submittedName>
        <fullName evidence="1">428_t:CDS:1</fullName>
    </submittedName>
</protein>
<gene>
    <name evidence="1" type="ORF">GMARGA_LOCUS40188</name>
</gene>
<dbReference type="EMBL" id="CAJVQB010100871">
    <property type="protein sequence ID" value="CAG8850392.1"/>
    <property type="molecule type" value="Genomic_DNA"/>
</dbReference>
<proteinExistence type="predicted"/>
<feature type="non-terminal residue" evidence="1">
    <location>
        <position position="65"/>
    </location>
</feature>
<evidence type="ECO:0000313" key="1">
    <source>
        <dbReference type="EMBL" id="CAG8850392.1"/>
    </source>
</evidence>
<comment type="caution">
    <text evidence="1">The sequence shown here is derived from an EMBL/GenBank/DDBJ whole genome shotgun (WGS) entry which is preliminary data.</text>
</comment>
<reference evidence="1 2" key="1">
    <citation type="submission" date="2021-06" db="EMBL/GenBank/DDBJ databases">
        <authorList>
            <person name="Kallberg Y."/>
            <person name="Tangrot J."/>
            <person name="Rosling A."/>
        </authorList>
    </citation>
    <scope>NUCLEOTIDE SEQUENCE [LARGE SCALE GENOMIC DNA]</scope>
    <source>
        <strain evidence="1 2">120-4 pot B 10/14</strain>
    </source>
</reference>
<name>A0ABN7X8Z3_GIGMA</name>
<feature type="non-terminal residue" evidence="1">
    <location>
        <position position="1"/>
    </location>
</feature>
<evidence type="ECO:0000313" key="2">
    <source>
        <dbReference type="Proteomes" id="UP000789901"/>
    </source>
</evidence>
<accession>A0ABN7X8Z3</accession>
<dbReference type="Proteomes" id="UP000789901">
    <property type="component" value="Unassembled WGS sequence"/>
</dbReference>
<sequence length="65" mass="7303">ASLCARSCADCFAPTVSFNPHIQKVGYRYSPHCQGEEAEAERWQSAWNSQKDSLGNDMTFGQDFK</sequence>
<keyword evidence="2" id="KW-1185">Reference proteome</keyword>